<dbReference type="InterPro" id="IPR008972">
    <property type="entry name" value="Cupredoxin"/>
</dbReference>
<dbReference type="Proteomes" id="UP000556084">
    <property type="component" value="Unassembled WGS sequence"/>
</dbReference>
<evidence type="ECO:0000256" key="7">
    <source>
        <dbReference type="PIRSR" id="PIRSR602386-1"/>
    </source>
</evidence>
<dbReference type="PRINTS" id="PR00155">
    <property type="entry name" value="AMICYANIN"/>
</dbReference>
<keyword evidence="4" id="KW-0574">Periplasm</keyword>
<evidence type="ECO:0000256" key="4">
    <source>
        <dbReference type="ARBA" id="ARBA00022764"/>
    </source>
</evidence>
<evidence type="ECO:0000256" key="6">
    <source>
        <dbReference type="ARBA" id="ARBA00023008"/>
    </source>
</evidence>
<sequence>MTTLLVAAGTAAAMSALGGWCGGGDGDHADGHAYAKAPAAVAMAPAAPNVSAAANHVTIAGFAFAPSTLTISRGTTVTWTNDDSAPHTVTSSASGPLHSSTLHRGDTYSYTFNSTGTFGYYCMIHPDMHGTVVVK</sequence>
<comment type="caution">
    <text evidence="9">The sequence shown here is derived from an EMBL/GenBank/DDBJ whole genome shotgun (WGS) entry which is preliminary data.</text>
</comment>
<keyword evidence="5" id="KW-0249">Electron transport</keyword>
<dbReference type="PANTHER" id="PTHR36507:SF1">
    <property type="entry name" value="BLL1555 PROTEIN"/>
    <property type="match status" value="1"/>
</dbReference>
<keyword evidence="3 7" id="KW-0479">Metal-binding</keyword>
<evidence type="ECO:0000256" key="2">
    <source>
        <dbReference type="ARBA" id="ARBA00022448"/>
    </source>
</evidence>
<dbReference type="SUPFAM" id="SSF49503">
    <property type="entry name" value="Cupredoxins"/>
    <property type="match status" value="1"/>
</dbReference>
<dbReference type="Gene3D" id="2.60.40.420">
    <property type="entry name" value="Cupredoxins - blue copper proteins"/>
    <property type="match status" value="1"/>
</dbReference>
<evidence type="ECO:0000256" key="1">
    <source>
        <dbReference type="ARBA" id="ARBA00004418"/>
    </source>
</evidence>
<dbReference type="GO" id="GO:0005507">
    <property type="term" value="F:copper ion binding"/>
    <property type="evidence" value="ECO:0007669"/>
    <property type="project" value="InterPro"/>
</dbReference>
<keyword evidence="2" id="KW-0813">Transport</keyword>
<proteinExistence type="predicted"/>
<evidence type="ECO:0000256" key="3">
    <source>
        <dbReference type="ARBA" id="ARBA00022723"/>
    </source>
</evidence>
<dbReference type="InterPro" id="IPR002386">
    <property type="entry name" value="Amicyanin/Pseudoazurin"/>
</dbReference>
<dbReference type="EMBL" id="JACHJH010000010">
    <property type="protein sequence ID" value="MBB4895850.1"/>
    <property type="molecule type" value="Genomic_DNA"/>
</dbReference>
<protein>
    <submittedName>
        <fullName evidence="9">Plastocyanin</fullName>
    </submittedName>
</protein>
<dbReference type="GO" id="GO:0042597">
    <property type="term" value="C:periplasmic space"/>
    <property type="evidence" value="ECO:0007669"/>
    <property type="project" value="UniProtKB-SubCell"/>
</dbReference>
<dbReference type="PANTHER" id="PTHR36507">
    <property type="entry name" value="BLL1555 PROTEIN"/>
    <property type="match status" value="1"/>
</dbReference>
<evidence type="ECO:0000313" key="10">
    <source>
        <dbReference type="Proteomes" id="UP000556084"/>
    </source>
</evidence>
<gene>
    <name evidence="9" type="ORF">FHS39_004931</name>
</gene>
<keyword evidence="6 7" id="KW-0186">Copper</keyword>
<reference evidence="9 10" key="1">
    <citation type="submission" date="2020-08" db="EMBL/GenBank/DDBJ databases">
        <title>Genomic Encyclopedia of Type Strains, Phase III (KMG-III): the genomes of soil and plant-associated and newly described type strains.</title>
        <authorList>
            <person name="Whitman W."/>
        </authorList>
    </citation>
    <scope>NUCLEOTIDE SEQUENCE [LARGE SCALE GENOMIC DNA]</scope>
    <source>
        <strain evidence="9 10">CECT 3266</strain>
    </source>
</reference>
<evidence type="ECO:0000313" key="9">
    <source>
        <dbReference type="EMBL" id="MBB4895850.1"/>
    </source>
</evidence>
<dbReference type="RefSeq" id="WP_343069725.1">
    <property type="nucleotide sequence ID" value="NZ_JACHJH010000010.1"/>
</dbReference>
<dbReference type="InterPro" id="IPR052721">
    <property type="entry name" value="ET_Amicyanin"/>
</dbReference>
<dbReference type="GO" id="GO:0009055">
    <property type="term" value="F:electron transfer activity"/>
    <property type="evidence" value="ECO:0007669"/>
    <property type="project" value="InterPro"/>
</dbReference>
<comment type="cofactor">
    <cofactor evidence="7">
        <name>Cu cation</name>
        <dbReference type="ChEBI" id="CHEBI:23378"/>
    </cofactor>
    <text evidence="7">Binds 1 copper ion per subunit.</text>
</comment>
<dbReference type="AlphaFoldDB" id="A0A7W7PPH9"/>
<name>A0A7W7PPH9_9ACTN</name>
<evidence type="ECO:0000256" key="5">
    <source>
        <dbReference type="ARBA" id="ARBA00022982"/>
    </source>
</evidence>
<feature type="domain" description="Blue (type 1) copper" evidence="8">
    <location>
        <begin position="55"/>
        <end position="135"/>
    </location>
</feature>
<feature type="binding site" evidence="7">
    <location>
        <position position="122"/>
    </location>
    <ligand>
        <name>Cu cation</name>
        <dbReference type="ChEBI" id="CHEBI:23378"/>
    </ligand>
</feature>
<feature type="binding site" evidence="7">
    <location>
        <position position="87"/>
    </location>
    <ligand>
        <name>Cu cation</name>
        <dbReference type="ChEBI" id="CHEBI:23378"/>
    </ligand>
</feature>
<comment type="subcellular location">
    <subcellularLocation>
        <location evidence="1">Periplasm</location>
    </subcellularLocation>
</comment>
<evidence type="ECO:0000259" key="8">
    <source>
        <dbReference type="Pfam" id="PF00127"/>
    </source>
</evidence>
<organism evidence="9 10">
    <name type="scientific">Streptomyces olivoverticillatus</name>
    <dbReference type="NCBI Taxonomy" id="66427"/>
    <lineage>
        <taxon>Bacteria</taxon>
        <taxon>Bacillati</taxon>
        <taxon>Actinomycetota</taxon>
        <taxon>Actinomycetes</taxon>
        <taxon>Kitasatosporales</taxon>
        <taxon>Streptomycetaceae</taxon>
        <taxon>Streptomyces</taxon>
    </lineage>
</organism>
<dbReference type="InterPro" id="IPR000923">
    <property type="entry name" value="BlueCu_1"/>
</dbReference>
<dbReference type="Pfam" id="PF00127">
    <property type="entry name" value="Copper-bind"/>
    <property type="match status" value="1"/>
</dbReference>
<keyword evidence="10" id="KW-1185">Reference proteome</keyword>
<accession>A0A7W7PPH9</accession>
<feature type="binding site" evidence="7">
    <location>
        <position position="125"/>
    </location>
    <ligand>
        <name>Cu cation</name>
        <dbReference type="ChEBI" id="CHEBI:23378"/>
    </ligand>
</feature>